<dbReference type="PROSITE" id="PS51257">
    <property type="entry name" value="PROKAR_LIPOPROTEIN"/>
    <property type="match status" value="1"/>
</dbReference>
<keyword evidence="5" id="KW-1185">Reference proteome</keyword>
<dbReference type="Gene3D" id="2.40.420.20">
    <property type="match status" value="1"/>
</dbReference>
<evidence type="ECO:0000313" key="4">
    <source>
        <dbReference type="EMBL" id="MBB5718470.1"/>
    </source>
</evidence>
<name>A0A840YY63_9SPHN</name>
<dbReference type="GO" id="GO:0015562">
    <property type="term" value="F:efflux transmembrane transporter activity"/>
    <property type="evidence" value="ECO:0007669"/>
    <property type="project" value="TreeGrafter"/>
</dbReference>
<evidence type="ECO:0000313" key="5">
    <source>
        <dbReference type="Proteomes" id="UP000554342"/>
    </source>
</evidence>
<dbReference type="Gene3D" id="2.40.30.170">
    <property type="match status" value="1"/>
</dbReference>
<keyword evidence="2" id="KW-0732">Signal</keyword>
<dbReference type="PANTHER" id="PTHR30469">
    <property type="entry name" value="MULTIDRUG RESISTANCE PROTEIN MDTA"/>
    <property type="match status" value="1"/>
</dbReference>
<dbReference type="Gene3D" id="2.40.50.100">
    <property type="match status" value="1"/>
</dbReference>
<organism evidence="4 5">
    <name type="scientific">Stakelama sediminis</name>
    <dbReference type="NCBI Taxonomy" id="463200"/>
    <lineage>
        <taxon>Bacteria</taxon>
        <taxon>Pseudomonadati</taxon>
        <taxon>Pseudomonadota</taxon>
        <taxon>Alphaproteobacteria</taxon>
        <taxon>Sphingomonadales</taxon>
        <taxon>Sphingomonadaceae</taxon>
        <taxon>Stakelama</taxon>
    </lineage>
</organism>
<dbReference type="InterPro" id="IPR058637">
    <property type="entry name" value="YknX-like_C"/>
</dbReference>
<evidence type="ECO:0000259" key="3">
    <source>
        <dbReference type="Pfam" id="PF25989"/>
    </source>
</evidence>
<dbReference type="Pfam" id="PF25989">
    <property type="entry name" value="YknX_C"/>
    <property type="match status" value="1"/>
</dbReference>
<dbReference type="AlphaFoldDB" id="A0A840YY63"/>
<dbReference type="Proteomes" id="UP000554342">
    <property type="component" value="Unassembled WGS sequence"/>
</dbReference>
<dbReference type="SUPFAM" id="SSF111369">
    <property type="entry name" value="HlyD-like secretion proteins"/>
    <property type="match status" value="1"/>
</dbReference>
<reference evidence="4 5" key="1">
    <citation type="submission" date="2020-08" db="EMBL/GenBank/DDBJ databases">
        <title>Genomic Encyclopedia of Type Strains, Phase IV (KMG-IV): sequencing the most valuable type-strain genomes for metagenomic binning, comparative biology and taxonomic classification.</title>
        <authorList>
            <person name="Goeker M."/>
        </authorList>
    </citation>
    <scope>NUCLEOTIDE SEQUENCE [LARGE SCALE GENOMIC DNA]</scope>
    <source>
        <strain evidence="4 5">DSM 27203</strain>
    </source>
</reference>
<comment type="caution">
    <text evidence="4">The sequence shown here is derived from an EMBL/GenBank/DDBJ whole genome shotgun (WGS) entry which is preliminary data.</text>
</comment>
<proteinExistence type="inferred from homology"/>
<dbReference type="PANTHER" id="PTHR30469:SF15">
    <property type="entry name" value="HLYD FAMILY OF SECRETION PROTEINS"/>
    <property type="match status" value="1"/>
</dbReference>
<dbReference type="GO" id="GO:1990281">
    <property type="term" value="C:efflux pump complex"/>
    <property type="evidence" value="ECO:0007669"/>
    <property type="project" value="TreeGrafter"/>
</dbReference>
<feature type="chain" id="PRO_5032682799" evidence="2">
    <location>
        <begin position="22"/>
        <end position="339"/>
    </location>
</feature>
<protein>
    <submittedName>
        <fullName evidence="4">RND family efflux transporter MFP subunit</fullName>
    </submittedName>
</protein>
<dbReference type="InterPro" id="IPR006143">
    <property type="entry name" value="RND_pump_MFP"/>
</dbReference>
<dbReference type="NCBIfam" id="TIGR01730">
    <property type="entry name" value="RND_mfp"/>
    <property type="match status" value="1"/>
</dbReference>
<dbReference type="Gene3D" id="1.10.287.470">
    <property type="entry name" value="Helix hairpin bin"/>
    <property type="match status" value="1"/>
</dbReference>
<accession>A0A840YY63</accession>
<dbReference type="EMBL" id="JACIJI010000002">
    <property type="protein sequence ID" value="MBB5718470.1"/>
    <property type="molecule type" value="Genomic_DNA"/>
</dbReference>
<feature type="signal peptide" evidence="2">
    <location>
        <begin position="1"/>
        <end position="21"/>
    </location>
</feature>
<evidence type="ECO:0000256" key="2">
    <source>
        <dbReference type="SAM" id="SignalP"/>
    </source>
</evidence>
<comment type="similarity">
    <text evidence="1">Belongs to the membrane fusion protein (MFP) (TC 8.A.1) family.</text>
</comment>
<evidence type="ECO:0000256" key="1">
    <source>
        <dbReference type="ARBA" id="ARBA00009477"/>
    </source>
</evidence>
<sequence length="339" mass="34435">MIRPFVFACLISLSACSGGGAQDNSPTPVALVSLGTAQKQAVAQSMTLYGSVETGAEAQYTLSAPVEAIVAAIAAPVGTPVHRGQLVVRLRPSPTTQAQLIQARSDAQTASEALARAQRLRSDGLASDADVESARKAAQSAQAMLASLTSQTNGLALRAPGAGFVQSVTANPGNLVSAGTTIATISRRGTLRARFGVSPAVAGKLSPGTVLTIRASDGSPPFDAPILSVDPTVDPQTRLASVYIRVPQALHFGPGQTLTATVPVTQAGSDVTVPYAALLNDGGQAYVYVVRNGIAHRHDVQTGASGPKRVAILSGVAAGDKVVIAGGTGVEDGMKVRTR</sequence>
<feature type="domain" description="YknX-like C-terminal permuted SH3-like" evidence="3">
    <location>
        <begin position="271"/>
        <end position="337"/>
    </location>
</feature>
<gene>
    <name evidence="4" type="ORF">FHR23_001393</name>
</gene>
<dbReference type="RefSeq" id="WP_184002284.1">
    <property type="nucleotide sequence ID" value="NZ_BAABIF010000013.1"/>
</dbReference>